<keyword evidence="4" id="KW-0249">Electron transport</keyword>
<dbReference type="NCBIfam" id="TIGR00319">
    <property type="entry name" value="desulf_FeS4"/>
    <property type="match status" value="1"/>
</dbReference>
<keyword evidence="9" id="KW-1185">Reference proteome</keyword>
<evidence type="ECO:0000256" key="3">
    <source>
        <dbReference type="ARBA" id="ARBA00022723"/>
    </source>
</evidence>
<feature type="domain" description="Desulfoferrodoxin N-terminal" evidence="7">
    <location>
        <begin position="3"/>
        <end position="37"/>
    </location>
</feature>
<dbReference type="Proteomes" id="UP000198635">
    <property type="component" value="Unassembled WGS sequence"/>
</dbReference>
<evidence type="ECO:0000256" key="1">
    <source>
        <dbReference type="ARBA" id="ARBA00011738"/>
    </source>
</evidence>
<comment type="subunit">
    <text evidence="1">Homodimer.</text>
</comment>
<dbReference type="OrthoDB" id="9814936at2"/>
<organism evidence="8 9">
    <name type="scientific">Desulfomicrobium apsheronum</name>
    <dbReference type="NCBI Taxonomy" id="52560"/>
    <lineage>
        <taxon>Bacteria</taxon>
        <taxon>Pseudomonadati</taxon>
        <taxon>Thermodesulfobacteriota</taxon>
        <taxon>Desulfovibrionia</taxon>
        <taxon>Desulfovibrionales</taxon>
        <taxon>Desulfomicrobiaceae</taxon>
        <taxon>Desulfomicrobium</taxon>
    </lineage>
</organism>
<keyword evidence="3 6" id="KW-0479">Metal-binding</keyword>
<dbReference type="InterPro" id="IPR012002">
    <property type="entry name" value="Desulforedoxin"/>
</dbReference>
<dbReference type="SUPFAM" id="SSF57802">
    <property type="entry name" value="Rubredoxin-like"/>
    <property type="match status" value="1"/>
</dbReference>
<feature type="binding site" evidence="6">
    <location>
        <position position="30"/>
    </location>
    <ligand>
        <name>Fe cation</name>
        <dbReference type="ChEBI" id="CHEBI:24875"/>
    </ligand>
</feature>
<dbReference type="STRING" id="52560.SAMN04488082_106103"/>
<evidence type="ECO:0000256" key="2">
    <source>
        <dbReference type="ARBA" id="ARBA00022448"/>
    </source>
</evidence>
<dbReference type="InterPro" id="IPR004462">
    <property type="entry name" value="Desulfoferrodoxin_N"/>
</dbReference>
<dbReference type="GO" id="GO:0005506">
    <property type="term" value="F:iron ion binding"/>
    <property type="evidence" value="ECO:0007669"/>
    <property type="project" value="InterPro"/>
</dbReference>
<keyword evidence="2" id="KW-0813">Transport</keyword>
<accession>A0A1I3TSN3</accession>
<feature type="binding site" evidence="6">
    <location>
        <position position="11"/>
    </location>
    <ligand>
        <name>Fe cation</name>
        <dbReference type="ChEBI" id="CHEBI:24875"/>
    </ligand>
</feature>
<protein>
    <submittedName>
        <fullName evidence="8">Superoxide reductase</fullName>
    </submittedName>
</protein>
<dbReference type="Gene3D" id="2.20.28.100">
    <property type="entry name" value="Desulphoferrodoxin, N-terminal domain"/>
    <property type="match status" value="1"/>
</dbReference>
<dbReference type="Pfam" id="PF06397">
    <property type="entry name" value="Desulfoferrod_N"/>
    <property type="match status" value="1"/>
</dbReference>
<name>A0A1I3TSN3_9BACT</name>
<comment type="cofactor">
    <cofactor evidence="6">
        <name>Fe cation</name>
        <dbReference type="ChEBI" id="CHEBI:24875"/>
    </cofactor>
    <text evidence="6">Binds 2 irons ions per subunit via 4 cysteine residues per iron.</text>
</comment>
<evidence type="ECO:0000313" key="8">
    <source>
        <dbReference type="EMBL" id="SFJ74274.1"/>
    </source>
</evidence>
<evidence type="ECO:0000259" key="7">
    <source>
        <dbReference type="Pfam" id="PF06397"/>
    </source>
</evidence>
<dbReference type="EMBL" id="FORX01000006">
    <property type="protein sequence ID" value="SFJ74274.1"/>
    <property type="molecule type" value="Genomic_DNA"/>
</dbReference>
<dbReference type="RefSeq" id="WP_092373949.1">
    <property type="nucleotide sequence ID" value="NZ_FORX01000006.1"/>
</dbReference>
<evidence type="ECO:0000256" key="4">
    <source>
        <dbReference type="ARBA" id="ARBA00022982"/>
    </source>
</evidence>
<feature type="binding site" evidence="6">
    <location>
        <position position="31"/>
    </location>
    <ligand>
        <name>Fe cation</name>
        <dbReference type="ChEBI" id="CHEBI:24875"/>
    </ligand>
</feature>
<evidence type="ECO:0000256" key="5">
    <source>
        <dbReference type="ARBA" id="ARBA00023004"/>
    </source>
</evidence>
<gene>
    <name evidence="8" type="ORF">SAMN04488082_106103</name>
</gene>
<proteinExistence type="predicted"/>
<evidence type="ECO:0000256" key="6">
    <source>
        <dbReference type="PIRSR" id="PIRSR000075-1"/>
    </source>
</evidence>
<dbReference type="PIRSF" id="PIRSF000075">
    <property type="entry name" value="Desulforedoxin"/>
    <property type="match status" value="1"/>
</dbReference>
<dbReference type="InterPro" id="IPR038094">
    <property type="entry name" value="Desulfoferrodoxin_N_sf"/>
</dbReference>
<keyword evidence="5 6" id="KW-0408">Iron</keyword>
<evidence type="ECO:0000313" key="9">
    <source>
        <dbReference type="Proteomes" id="UP000198635"/>
    </source>
</evidence>
<reference evidence="9" key="1">
    <citation type="submission" date="2016-10" db="EMBL/GenBank/DDBJ databases">
        <authorList>
            <person name="Varghese N."/>
            <person name="Submissions S."/>
        </authorList>
    </citation>
    <scope>NUCLEOTIDE SEQUENCE [LARGE SCALE GENOMIC DNA]</scope>
    <source>
        <strain evidence="9">DSM 5918</strain>
    </source>
</reference>
<sequence>MSSEKGEVYKCEACGAVVLVQEGGAGELVCCDQPMVKQ</sequence>
<dbReference type="AlphaFoldDB" id="A0A1I3TSN3"/>
<feature type="binding site" evidence="6">
    <location>
        <position position="14"/>
    </location>
    <ligand>
        <name>Fe cation</name>
        <dbReference type="ChEBI" id="CHEBI:24875"/>
    </ligand>
</feature>